<evidence type="ECO:0008006" key="4">
    <source>
        <dbReference type="Google" id="ProtNLM"/>
    </source>
</evidence>
<protein>
    <recommendedName>
        <fullName evidence="4">Transmembrane protein</fullName>
    </recommendedName>
</protein>
<feature type="transmembrane region" description="Helical" evidence="1">
    <location>
        <begin position="81"/>
        <end position="100"/>
    </location>
</feature>
<proteinExistence type="predicted"/>
<keyword evidence="1" id="KW-1133">Transmembrane helix</keyword>
<keyword evidence="1" id="KW-0472">Membrane</keyword>
<name>A0A836HY35_9TRYP</name>
<accession>A0A836HY35</accession>
<dbReference type="OrthoDB" id="271767at2759"/>
<comment type="caution">
    <text evidence="2">The sequence shown here is derived from an EMBL/GenBank/DDBJ whole genome shotgun (WGS) entry which is preliminary data.</text>
</comment>
<keyword evidence="3" id="KW-1185">Reference proteome</keyword>
<evidence type="ECO:0000256" key="1">
    <source>
        <dbReference type="SAM" id="Phobius"/>
    </source>
</evidence>
<dbReference type="Proteomes" id="UP000674318">
    <property type="component" value="Chromosome 35"/>
</dbReference>
<gene>
    <name evidence="2" type="ORF">JKF63_01450</name>
</gene>
<evidence type="ECO:0000313" key="3">
    <source>
        <dbReference type="Proteomes" id="UP000674318"/>
    </source>
</evidence>
<dbReference type="EMBL" id="JAFJZO010000035">
    <property type="protein sequence ID" value="KAG5492870.1"/>
    <property type="molecule type" value="Genomic_DNA"/>
</dbReference>
<dbReference type="AlphaFoldDB" id="A0A836HY35"/>
<sequence length="228" mass="25382">MRRCAARYAAAAAAASGGNNLAEVGTSVDRGVATVTTSDYKHTHTAEQPRSNFVPPATEAPERLRPYVEPKPFISRRQLQVFTVSLGLGAASVAMVYFFLSASIRNRVEEEQLQVDRIVERNRLAMQDRMSVLPAFTAPSTFDDLYAKMVKRDLEVEKQLAQAKSTLHTETMFHAKMWWNRCLRNIQSAADAFTAAQLHRQEAQVEANIKATLKYSGYELASLSKVVA</sequence>
<dbReference type="GeneID" id="94287574"/>
<dbReference type="KEGG" id="phet:94287574"/>
<keyword evidence="1" id="KW-0812">Transmembrane</keyword>
<dbReference type="RefSeq" id="XP_067753654.1">
    <property type="nucleotide sequence ID" value="XM_067897497.1"/>
</dbReference>
<reference evidence="2 3" key="1">
    <citation type="submission" date="2021-02" db="EMBL/GenBank/DDBJ databases">
        <title>Porcisia hertigi Genome sequencing and assembly.</title>
        <authorList>
            <person name="Almutairi H."/>
            <person name="Gatherer D."/>
        </authorList>
    </citation>
    <scope>NUCLEOTIDE SEQUENCE [LARGE SCALE GENOMIC DNA]</scope>
    <source>
        <strain evidence="2 3">C119</strain>
    </source>
</reference>
<evidence type="ECO:0000313" key="2">
    <source>
        <dbReference type="EMBL" id="KAG5492870.1"/>
    </source>
</evidence>
<organism evidence="2 3">
    <name type="scientific">Porcisia hertigi</name>
    <dbReference type="NCBI Taxonomy" id="2761500"/>
    <lineage>
        <taxon>Eukaryota</taxon>
        <taxon>Discoba</taxon>
        <taxon>Euglenozoa</taxon>
        <taxon>Kinetoplastea</taxon>
        <taxon>Metakinetoplastina</taxon>
        <taxon>Trypanosomatida</taxon>
        <taxon>Trypanosomatidae</taxon>
        <taxon>Leishmaniinae</taxon>
        <taxon>Porcisia</taxon>
    </lineage>
</organism>